<reference evidence="2 3" key="1">
    <citation type="submission" date="2018-11" db="EMBL/GenBank/DDBJ databases">
        <title>Sequencing the genomes of 1000 actinobacteria strains.</title>
        <authorList>
            <person name="Klenk H.-P."/>
        </authorList>
    </citation>
    <scope>NUCLEOTIDE SEQUENCE [LARGE SCALE GENOMIC DNA]</scope>
    <source>
        <strain evidence="2 3">DSM 44254</strain>
    </source>
</reference>
<sequence>MTNEFLGAQLLVIIVVFALASWGKLHGPKNRMALVYALAEGVLALALLATDALVPRLVTVAGLAAATWVVSELRTTRPDDGCGCFGRLSRIRIGWRTVARTALIAGVAFAACWAPMAGWEVFADGPGLAEVFLVAELAVIAAVSPESAALLKRAAVPCERRPVPLTDTLRVLHGSAAWRKHGAGLGEPSDVWRELCWRFLVYPVRGGELVFAVSIADGEVRAAHVPVLPERNGSGLLSAPVFV</sequence>
<protein>
    <recommendedName>
        <fullName evidence="4">Methylamine utilization protein MauE</fullName>
    </recommendedName>
</protein>
<accession>A0A3N1DAT5</accession>
<dbReference type="RefSeq" id="WP_123669570.1">
    <property type="nucleotide sequence ID" value="NZ_RJKE01000001.1"/>
</dbReference>
<feature type="transmembrane region" description="Helical" evidence="1">
    <location>
        <begin position="32"/>
        <end position="48"/>
    </location>
</feature>
<keyword evidence="1" id="KW-0812">Transmembrane</keyword>
<gene>
    <name evidence="2" type="ORF">EDD29_8375</name>
</gene>
<organism evidence="2 3">
    <name type="scientific">Actinocorallia herbida</name>
    <dbReference type="NCBI Taxonomy" id="58109"/>
    <lineage>
        <taxon>Bacteria</taxon>
        <taxon>Bacillati</taxon>
        <taxon>Actinomycetota</taxon>
        <taxon>Actinomycetes</taxon>
        <taxon>Streptosporangiales</taxon>
        <taxon>Thermomonosporaceae</taxon>
        <taxon>Actinocorallia</taxon>
    </lineage>
</organism>
<dbReference type="Proteomes" id="UP000272400">
    <property type="component" value="Unassembled WGS sequence"/>
</dbReference>
<keyword evidence="3" id="KW-1185">Reference proteome</keyword>
<dbReference type="OrthoDB" id="3474716at2"/>
<keyword evidence="1" id="KW-1133">Transmembrane helix</keyword>
<dbReference type="AlphaFoldDB" id="A0A3N1DAT5"/>
<comment type="caution">
    <text evidence="2">The sequence shown here is derived from an EMBL/GenBank/DDBJ whole genome shotgun (WGS) entry which is preliminary data.</text>
</comment>
<feature type="transmembrane region" description="Helical" evidence="1">
    <location>
        <begin position="6"/>
        <end position="25"/>
    </location>
</feature>
<keyword evidence="1" id="KW-0472">Membrane</keyword>
<evidence type="ECO:0000313" key="3">
    <source>
        <dbReference type="Proteomes" id="UP000272400"/>
    </source>
</evidence>
<name>A0A3N1DAT5_9ACTN</name>
<evidence type="ECO:0008006" key="4">
    <source>
        <dbReference type="Google" id="ProtNLM"/>
    </source>
</evidence>
<proteinExistence type="predicted"/>
<dbReference type="EMBL" id="RJKE01000001">
    <property type="protein sequence ID" value="ROO90641.1"/>
    <property type="molecule type" value="Genomic_DNA"/>
</dbReference>
<evidence type="ECO:0000256" key="1">
    <source>
        <dbReference type="SAM" id="Phobius"/>
    </source>
</evidence>
<evidence type="ECO:0000313" key="2">
    <source>
        <dbReference type="EMBL" id="ROO90641.1"/>
    </source>
</evidence>
<feature type="transmembrane region" description="Helical" evidence="1">
    <location>
        <begin position="131"/>
        <end position="151"/>
    </location>
</feature>
<feature type="transmembrane region" description="Helical" evidence="1">
    <location>
        <begin position="97"/>
        <end position="119"/>
    </location>
</feature>